<dbReference type="EMBL" id="MU004429">
    <property type="protein sequence ID" value="KAF2651294.1"/>
    <property type="molecule type" value="Genomic_DNA"/>
</dbReference>
<keyword evidence="2" id="KW-1185">Reference proteome</keyword>
<name>A0A6A6SYJ1_9PLEO</name>
<organism evidence="1 2">
    <name type="scientific">Lophiostoma macrostomum CBS 122681</name>
    <dbReference type="NCBI Taxonomy" id="1314788"/>
    <lineage>
        <taxon>Eukaryota</taxon>
        <taxon>Fungi</taxon>
        <taxon>Dikarya</taxon>
        <taxon>Ascomycota</taxon>
        <taxon>Pezizomycotina</taxon>
        <taxon>Dothideomycetes</taxon>
        <taxon>Pleosporomycetidae</taxon>
        <taxon>Pleosporales</taxon>
        <taxon>Lophiostomataceae</taxon>
        <taxon>Lophiostoma</taxon>
    </lineage>
</organism>
<accession>A0A6A6SYJ1</accession>
<gene>
    <name evidence="1" type="ORF">K491DRAFT_696551</name>
</gene>
<dbReference type="AlphaFoldDB" id="A0A6A6SYJ1"/>
<proteinExistence type="predicted"/>
<sequence>MHARDNGHISTHPVHREGINSPELSSLLRLPPFSWNFPTSLSVEDMEQDLRRELEPSASNAPATCRLECTICYSTFPERKYHRSDSSLAHPLLTNQSLGNTYKPTNDPTSATPVHELSSSRVILNGTQQSMLSLPGRANKCVEVTSTTAPILIVWLLRKAFQGAIIIFAI</sequence>
<dbReference type="Proteomes" id="UP000799324">
    <property type="component" value="Unassembled WGS sequence"/>
</dbReference>
<evidence type="ECO:0000313" key="2">
    <source>
        <dbReference type="Proteomes" id="UP000799324"/>
    </source>
</evidence>
<reference evidence="1" key="1">
    <citation type="journal article" date="2020" name="Stud. Mycol.">
        <title>101 Dothideomycetes genomes: a test case for predicting lifestyles and emergence of pathogens.</title>
        <authorList>
            <person name="Haridas S."/>
            <person name="Albert R."/>
            <person name="Binder M."/>
            <person name="Bloem J."/>
            <person name="Labutti K."/>
            <person name="Salamov A."/>
            <person name="Andreopoulos B."/>
            <person name="Baker S."/>
            <person name="Barry K."/>
            <person name="Bills G."/>
            <person name="Bluhm B."/>
            <person name="Cannon C."/>
            <person name="Castanera R."/>
            <person name="Culley D."/>
            <person name="Daum C."/>
            <person name="Ezra D."/>
            <person name="Gonzalez J."/>
            <person name="Henrissat B."/>
            <person name="Kuo A."/>
            <person name="Liang C."/>
            <person name="Lipzen A."/>
            <person name="Lutzoni F."/>
            <person name="Magnuson J."/>
            <person name="Mondo S."/>
            <person name="Nolan M."/>
            <person name="Ohm R."/>
            <person name="Pangilinan J."/>
            <person name="Park H.-J."/>
            <person name="Ramirez L."/>
            <person name="Alfaro M."/>
            <person name="Sun H."/>
            <person name="Tritt A."/>
            <person name="Yoshinaga Y."/>
            <person name="Zwiers L.-H."/>
            <person name="Turgeon B."/>
            <person name="Goodwin S."/>
            <person name="Spatafora J."/>
            <person name="Crous P."/>
            <person name="Grigoriev I."/>
        </authorList>
    </citation>
    <scope>NUCLEOTIDE SEQUENCE</scope>
    <source>
        <strain evidence="1">CBS 122681</strain>
    </source>
</reference>
<evidence type="ECO:0000313" key="1">
    <source>
        <dbReference type="EMBL" id="KAF2651294.1"/>
    </source>
</evidence>
<protein>
    <submittedName>
        <fullName evidence="1">Uncharacterized protein</fullName>
    </submittedName>
</protein>